<sequence length="82" mass="9032">MHPESMINERSLSTSRSVNEDDTTRFSALGEGDGLGNRNPVPVALKKAIEMIAQRLVAWRLYVGVTQVIHEDLDGERGIGLL</sequence>
<proteinExistence type="predicted"/>
<feature type="compositionally biased region" description="Polar residues" evidence="1">
    <location>
        <begin position="8"/>
        <end position="17"/>
    </location>
</feature>
<reference evidence="2 3" key="1">
    <citation type="submission" date="2016-10" db="EMBL/GenBank/DDBJ databases">
        <authorList>
            <person name="Varghese N."/>
            <person name="Submissions S."/>
        </authorList>
    </citation>
    <scope>NUCLEOTIDE SEQUENCE [LARGE SCALE GENOMIC DNA]</scope>
    <source>
        <strain evidence="2 3">FF3</strain>
    </source>
</reference>
<evidence type="ECO:0000313" key="2">
    <source>
        <dbReference type="EMBL" id="SEJ28520.1"/>
    </source>
</evidence>
<gene>
    <name evidence="2" type="ORF">SAMN04487940_104284</name>
</gene>
<comment type="caution">
    <text evidence="2">The sequence shown here is derived from an EMBL/GenBank/DDBJ whole genome shotgun (WGS) entry which is preliminary data.</text>
</comment>
<dbReference type="EMBL" id="FNYY01000004">
    <property type="protein sequence ID" value="SEJ28520.1"/>
    <property type="molecule type" value="Genomic_DNA"/>
</dbReference>
<dbReference type="Proteomes" id="UP000182932">
    <property type="component" value="Unassembled WGS sequence"/>
</dbReference>
<keyword evidence="3" id="KW-1185">Reference proteome</keyword>
<evidence type="ECO:0000313" key="3">
    <source>
        <dbReference type="Proteomes" id="UP000182932"/>
    </source>
</evidence>
<feature type="region of interest" description="Disordered" evidence="1">
    <location>
        <begin position="1"/>
        <end position="38"/>
    </location>
</feature>
<protein>
    <submittedName>
        <fullName evidence="2">Uncharacterized protein</fullName>
    </submittedName>
</protein>
<name>A0A975W9A1_9RHOB</name>
<organism evidence="2 3">
    <name type="scientific">Marinovum algicola</name>
    <dbReference type="NCBI Taxonomy" id="42444"/>
    <lineage>
        <taxon>Bacteria</taxon>
        <taxon>Pseudomonadati</taxon>
        <taxon>Pseudomonadota</taxon>
        <taxon>Alphaproteobacteria</taxon>
        <taxon>Rhodobacterales</taxon>
        <taxon>Roseobacteraceae</taxon>
        <taxon>Marinovum</taxon>
    </lineage>
</organism>
<dbReference type="AlphaFoldDB" id="A0A975W9A1"/>
<evidence type="ECO:0000256" key="1">
    <source>
        <dbReference type="SAM" id="MobiDB-lite"/>
    </source>
</evidence>
<accession>A0A975W9A1</accession>